<dbReference type="AlphaFoldDB" id="T1IV36"/>
<dbReference type="EMBL" id="AFFK01019673">
    <property type="status" value="NOT_ANNOTATED_CDS"/>
    <property type="molecule type" value="Genomic_DNA"/>
</dbReference>
<dbReference type="EnsemblMetazoa" id="SMAR005026-RA">
    <property type="protein sequence ID" value="SMAR005026-PA"/>
    <property type="gene ID" value="SMAR005026"/>
</dbReference>
<feature type="region of interest" description="Disordered" evidence="1">
    <location>
        <begin position="1"/>
        <end position="61"/>
    </location>
</feature>
<keyword evidence="3" id="KW-1185">Reference proteome</keyword>
<reference evidence="2" key="2">
    <citation type="submission" date="2015-02" db="UniProtKB">
        <authorList>
            <consortium name="EnsemblMetazoa"/>
        </authorList>
    </citation>
    <scope>IDENTIFICATION</scope>
</reference>
<protein>
    <submittedName>
        <fullName evidence="2">Uncharacterized protein</fullName>
    </submittedName>
</protein>
<evidence type="ECO:0000256" key="1">
    <source>
        <dbReference type="SAM" id="MobiDB-lite"/>
    </source>
</evidence>
<name>T1IV36_STRMM</name>
<accession>T1IV36</accession>
<evidence type="ECO:0000313" key="3">
    <source>
        <dbReference type="Proteomes" id="UP000014500"/>
    </source>
</evidence>
<proteinExistence type="predicted"/>
<dbReference type="HOGENOM" id="CLU_1857791_0_0_1"/>
<evidence type="ECO:0000313" key="2">
    <source>
        <dbReference type="EnsemblMetazoa" id="SMAR005026-PA"/>
    </source>
</evidence>
<reference evidence="3" key="1">
    <citation type="submission" date="2011-05" db="EMBL/GenBank/DDBJ databases">
        <authorList>
            <person name="Richards S.R."/>
            <person name="Qu J."/>
            <person name="Jiang H."/>
            <person name="Jhangiani S.N."/>
            <person name="Agravi P."/>
            <person name="Goodspeed R."/>
            <person name="Gross S."/>
            <person name="Mandapat C."/>
            <person name="Jackson L."/>
            <person name="Mathew T."/>
            <person name="Pu L."/>
            <person name="Thornton R."/>
            <person name="Saada N."/>
            <person name="Wilczek-Boney K.B."/>
            <person name="Lee S."/>
            <person name="Kovar C."/>
            <person name="Wu Y."/>
            <person name="Scherer S.E."/>
            <person name="Worley K.C."/>
            <person name="Muzny D.M."/>
            <person name="Gibbs R."/>
        </authorList>
    </citation>
    <scope>NUCLEOTIDE SEQUENCE</scope>
    <source>
        <strain evidence="3">Brora</strain>
    </source>
</reference>
<sequence>MRPQPCAMRPTIYRDKQSRKINQQSGGIPRDPTEHGGKSQQTSELQKMKKYKVNRREPDSRERHNWRILDNFLNCFRERTKVEPSPIVTSAARTTPSRPGKRVFIRARGQKYGLDAVFSTRTTVPGFKDISMSTPLDS</sequence>
<organism evidence="2 3">
    <name type="scientific">Strigamia maritima</name>
    <name type="common">European centipede</name>
    <name type="synonym">Geophilus maritimus</name>
    <dbReference type="NCBI Taxonomy" id="126957"/>
    <lineage>
        <taxon>Eukaryota</taxon>
        <taxon>Metazoa</taxon>
        <taxon>Ecdysozoa</taxon>
        <taxon>Arthropoda</taxon>
        <taxon>Myriapoda</taxon>
        <taxon>Chilopoda</taxon>
        <taxon>Pleurostigmophora</taxon>
        <taxon>Geophilomorpha</taxon>
        <taxon>Linotaeniidae</taxon>
        <taxon>Strigamia</taxon>
    </lineage>
</organism>
<dbReference type="Proteomes" id="UP000014500">
    <property type="component" value="Unassembled WGS sequence"/>
</dbReference>